<keyword evidence="1" id="KW-0732">Signal</keyword>
<reference evidence="3" key="2">
    <citation type="submission" date="2016-04" db="EMBL/GenBank/DDBJ databases">
        <title>First Complete Genome Sequence of a Subdivision 6 Acidobacterium.</title>
        <authorList>
            <person name="Huang S."/>
            <person name="Vieira S."/>
            <person name="Bunk B."/>
            <person name="Riedel T."/>
            <person name="Sproeer C."/>
            <person name="Overmann J."/>
        </authorList>
    </citation>
    <scope>NUCLEOTIDE SEQUENCE [LARGE SCALE GENOMIC DNA]</scope>
    <source>
        <strain evidence="3">DSM 100886 HEG_-6_39</strain>
    </source>
</reference>
<proteinExistence type="predicted"/>
<evidence type="ECO:0000313" key="3">
    <source>
        <dbReference type="Proteomes" id="UP000076079"/>
    </source>
</evidence>
<dbReference type="Proteomes" id="UP000076079">
    <property type="component" value="Chromosome"/>
</dbReference>
<reference evidence="2 3" key="1">
    <citation type="journal article" date="2016" name="Genome Announc.">
        <title>First Complete Genome Sequence of a Subdivision 6 Acidobacterium Strain.</title>
        <authorList>
            <person name="Huang S."/>
            <person name="Vieira S."/>
            <person name="Bunk B."/>
            <person name="Riedel T."/>
            <person name="Sproer C."/>
            <person name="Overmann J."/>
        </authorList>
    </citation>
    <scope>NUCLEOTIDE SEQUENCE [LARGE SCALE GENOMIC DNA]</scope>
    <source>
        <strain evidence="3">DSM 100886 HEG_-6_39</strain>
    </source>
</reference>
<protein>
    <recommendedName>
        <fullName evidence="4">DUF5666 domain-containing protein</fullName>
    </recommendedName>
</protein>
<gene>
    <name evidence="2" type="ORF">LuPra_02289</name>
</gene>
<dbReference type="EMBL" id="CP015136">
    <property type="protein sequence ID" value="AMY09078.1"/>
    <property type="molecule type" value="Genomic_DNA"/>
</dbReference>
<dbReference type="OrthoDB" id="1428491at2"/>
<dbReference type="AlphaFoldDB" id="A0A143PLW3"/>
<evidence type="ECO:0008006" key="4">
    <source>
        <dbReference type="Google" id="ProtNLM"/>
    </source>
</evidence>
<organism evidence="2 3">
    <name type="scientific">Luteitalea pratensis</name>
    <dbReference type="NCBI Taxonomy" id="1855912"/>
    <lineage>
        <taxon>Bacteria</taxon>
        <taxon>Pseudomonadati</taxon>
        <taxon>Acidobacteriota</taxon>
        <taxon>Vicinamibacteria</taxon>
        <taxon>Vicinamibacterales</taxon>
        <taxon>Vicinamibacteraceae</taxon>
        <taxon>Luteitalea</taxon>
    </lineage>
</organism>
<accession>A0A143PLW3</accession>
<name>A0A143PLW3_LUTPR</name>
<dbReference type="KEGG" id="abac:LuPra_02289"/>
<evidence type="ECO:0000313" key="2">
    <source>
        <dbReference type="EMBL" id="AMY09078.1"/>
    </source>
</evidence>
<evidence type="ECO:0000256" key="1">
    <source>
        <dbReference type="SAM" id="SignalP"/>
    </source>
</evidence>
<feature type="signal peptide" evidence="1">
    <location>
        <begin position="1"/>
        <end position="21"/>
    </location>
</feature>
<dbReference type="RefSeq" id="WP_157899021.1">
    <property type="nucleotide sequence ID" value="NZ_CP015136.1"/>
</dbReference>
<dbReference type="STRING" id="1855912.LuPra_02289"/>
<feature type="chain" id="PRO_5007511694" description="DUF5666 domain-containing protein" evidence="1">
    <location>
        <begin position="22"/>
        <end position="182"/>
    </location>
</feature>
<sequence length="182" mass="19187" precursor="true">MRQLVIGTLAVALLLSVPRAAMPQARTLKSEMKTESGVVEAVDAASRAVTFKKADGTSVTAVAGPDLKRLAEIKVGDKVTAKYYENVIIRLKKPGEPDVASAAKSTTGSAQELPGGTKAKQKTLTVAITAVDTAASTISFDGPNNWKYTSKVQDTAALANVKVGDKLDIVWTEAMLVSVERQ</sequence>
<keyword evidence="3" id="KW-1185">Reference proteome</keyword>